<dbReference type="AlphaFoldDB" id="A0A5B7G787"/>
<evidence type="ECO:0000313" key="3">
    <source>
        <dbReference type="Proteomes" id="UP000324222"/>
    </source>
</evidence>
<gene>
    <name evidence="2" type="ORF">E2C01_047255</name>
</gene>
<reference evidence="2 3" key="1">
    <citation type="submission" date="2019-05" db="EMBL/GenBank/DDBJ databases">
        <title>Another draft genome of Portunus trituberculatus and its Hox gene families provides insights of decapod evolution.</title>
        <authorList>
            <person name="Jeong J.-H."/>
            <person name="Song I."/>
            <person name="Kim S."/>
            <person name="Choi T."/>
            <person name="Kim D."/>
            <person name="Ryu S."/>
            <person name="Kim W."/>
        </authorList>
    </citation>
    <scope>NUCLEOTIDE SEQUENCE [LARGE SCALE GENOMIC DNA]</scope>
    <source>
        <tissue evidence="2">Muscle</tissue>
    </source>
</reference>
<keyword evidence="3" id="KW-1185">Reference proteome</keyword>
<comment type="caution">
    <text evidence="2">The sequence shown here is derived from an EMBL/GenBank/DDBJ whole genome shotgun (WGS) entry which is preliminary data.</text>
</comment>
<keyword evidence="1" id="KW-0732">Signal</keyword>
<evidence type="ECO:0000313" key="2">
    <source>
        <dbReference type="EMBL" id="MPC53366.1"/>
    </source>
</evidence>
<dbReference type="Proteomes" id="UP000324222">
    <property type="component" value="Unassembled WGS sequence"/>
</dbReference>
<feature type="chain" id="PRO_5023076177" evidence="1">
    <location>
        <begin position="24"/>
        <end position="111"/>
    </location>
</feature>
<sequence>MGWVGVAWAGRMVVVVMVWKVGAGVGREGAPQDLQHSRCPRPNFPLEEAWRGLRARLGLLRRLPLEEAVQVGVAMQVWAEVGVRHMPCQRRALVALTLATFTPSGWKICRV</sequence>
<feature type="signal peptide" evidence="1">
    <location>
        <begin position="1"/>
        <end position="23"/>
    </location>
</feature>
<evidence type="ECO:0000256" key="1">
    <source>
        <dbReference type="SAM" id="SignalP"/>
    </source>
</evidence>
<dbReference type="EMBL" id="VSRR010011568">
    <property type="protein sequence ID" value="MPC53366.1"/>
    <property type="molecule type" value="Genomic_DNA"/>
</dbReference>
<proteinExistence type="predicted"/>
<organism evidence="2 3">
    <name type="scientific">Portunus trituberculatus</name>
    <name type="common">Swimming crab</name>
    <name type="synonym">Neptunus trituberculatus</name>
    <dbReference type="NCBI Taxonomy" id="210409"/>
    <lineage>
        <taxon>Eukaryota</taxon>
        <taxon>Metazoa</taxon>
        <taxon>Ecdysozoa</taxon>
        <taxon>Arthropoda</taxon>
        <taxon>Crustacea</taxon>
        <taxon>Multicrustacea</taxon>
        <taxon>Malacostraca</taxon>
        <taxon>Eumalacostraca</taxon>
        <taxon>Eucarida</taxon>
        <taxon>Decapoda</taxon>
        <taxon>Pleocyemata</taxon>
        <taxon>Brachyura</taxon>
        <taxon>Eubrachyura</taxon>
        <taxon>Portunoidea</taxon>
        <taxon>Portunidae</taxon>
        <taxon>Portuninae</taxon>
        <taxon>Portunus</taxon>
    </lineage>
</organism>
<protein>
    <submittedName>
        <fullName evidence="2">Uncharacterized protein</fullName>
    </submittedName>
</protein>
<accession>A0A5B7G787</accession>
<name>A0A5B7G787_PORTR</name>